<organism evidence="1 2">
    <name type="scientific">Saccharolobus islandicus (strain L.D.8.5 / Lassen #2)</name>
    <name type="common">Sulfolobus islandicus</name>
    <dbReference type="NCBI Taxonomy" id="425944"/>
    <lineage>
        <taxon>Archaea</taxon>
        <taxon>Thermoproteota</taxon>
        <taxon>Thermoprotei</taxon>
        <taxon>Sulfolobales</taxon>
        <taxon>Sulfolobaceae</taxon>
        <taxon>Saccharolobus</taxon>
    </lineage>
</organism>
<evidence type="ECO:0000313" key="2">
    <source>
        <dbReference type="Proteomes" id="UP000001404"/>
    </source>
</evidence>
<dbReference type="RefSeq" id="WP_012952622.1">
    <property type="nucleotide sequence ID" value="NC_013769.1"/>
</dbReference>
<protein>
    <recommendedName>
        <fullName evidence="3">Type I-D CRISPR-associated protein Cas7/Csc2</fullName>
    </recommendedName>
</protein>
<proteinExistence type="predicted"/>
<gene>
    <name evidence="1" type="ordered locus">LD85_0991</name>
</gene>
<dbReference type="NCBIfam" id="TIGR03157">
    <property type="entry name" value="cas_Csc2"/>
    <property type="match status" value="1"/>
</dbReference>
<evidence type="ECO:0000313" key="1">
    <source>
        <dbReference type="EMBL" id="ADB86684.1"/>
    </source>
</evidence>
<sequence>MKAEEYLKNILGNNFEKVRQFFSDLSKPNRLNAIPRGRVINTFLIITAEGELVIRHEGGEDITLASIDGSKYPIILHEKLVSAWRRQMLEILRHDYDRNKGDINNLRGNNNDWDCSLRPTASVKKGEERMGGLCGECPNCMTFGFAVKEGGEFNLKSRVEGDLYISTTPEQMSVVVRTFNAVDDVTHTTLISGEGQTTGALFRLSLVKEGTVFVGKVAIKDVSMAELLLLLFSLAKVSRIGGIKSDFGKIKVRIPALIFAPYEVSSGYDIFKRVKGLANAEEVMSKINEYLKSLNEGILITGGFESEVNAIYKNNVIDHDVIKEAWENGINFRKSIEQYISKKE</sequence>
<dbReference type="KEGG" id="sii:LD85_0991"/>
<dbReference type="Pfam" id="PF18320">
    <property type="entry name" value="Csc2"/>
    <property type="match status" value="1"/>
</dbReference>
<evidence type="ECO:0008006" key="3">
    <source>
        <dbReference type="Google" id="ProtNLM"/>
    </source>
</evidence>
<reference evidence="2" key="1">
    <citation type="journal article" date="2009" name="Proc. Natl. Acad. Sci. U.S.A.">
        <title>Biogeography of the Sulfolobus islandicus pan-genome.</title>
        <authorList>
            <person name="Reno M.L."/>
            <person name="Held N.L."/>
            <person name="Fields C.J."/>
            <person name="Burke P.V."/>
            <person name="Whitaker R.J."/>
        </authorList>
    </citation>
    <scope>NUCLEOTIDE SEQUENCE [LARGE SCALE GENOMIC DNA]</scope>
    <source>
        <strain evidence="2">L.D.8.5 / Lassen #2</strain>
    </source>
</reference>
<dbReference type="EMBL" id="CP001731">
    <property type="protein sequence ID" value="ADB86684.1"/>
    <property type="molecule type" value="Genomic_DNA"/>
</dbReference>
<dbReference type="Proteomes" id="UP000001404">
    <property type="component" value="Chromosome"/>
</dbReference>
<dbReference type="InterPro" id="IPR017574">
    <property type="entry name" value="CRISPR-assoc_prot_Cas7/Csc2"/>
</dbReference>
<dbReference type="HOGENOM" id="CLU_815400_0_0_2"/>
<accession>D2PIT1</accession>
<dbReference type="AlphaFoldDB" id="D2PIT1"/>
<name>D2PIT1_SACI9</name>